<dbReference type="HOGENOM" id="CLU_2816805_0_0_1"/>
<reference evidence="1" key="1">
    <citation type="submission" date="2015-04" db="UniProtKB">
        <authorList>
            <consortium name="EnsemblPlants"/>
        </authorList>
    </citation>
    <scope>IDENTIFICATION</scope>
    <source>
        <strain evidence="1">SL10</strain>
    </source>
</reference>
<sequence length="67" mass="7668">MLTRWKDATQRSQLGVQHFWMAVPLDLHVKRVLENDKRPSESKGAAGCGQKQLLSMVALLWHSKIKL</sequence>
<reference evidence="1" key="2">
    <citation type="submission" date="2018-04" db="EMBL/GenBank/DDBJ databases">
        <title>OnivRS2 (Oryza nivara Reference Sequence Version 2).</title>
        <authorList>
            <person name="Zhang J."/>
            <person name="Kudrna D."/>
            <person name="Lee S."/>
            <person name="Talag J."/>
            <person name="Rajasekar S."/>
            <person name="Welchert J."/>
            <person name="Hsing Y.-I."/>
            <person name="Wing R.A."/>
        </authorList>
    </citation>
    <scope>NUCLEOTIDE SEQUENCE [LARGE SCALE GENOMIC DNA]</scope>
</reference>
<accession>A0A0E0IRM2</accession>
<dbReference type="Proteomes" id="UP000006591">
    <property type="component" value="Chromosome 10"/>
</dbReference>
<dbReference type="AlphaFoldDB" id="A0A0E0IRM2"/>
<dbReference type="EnsemblPlants" id="ONIVA10G08130.1">
    <property type="protein sequence ID" value="ONIVA10G08130.1"/>
    <property type="gene ID" value="ONIVA10G08130"/>
</dbReference>
<dbReference type="Gramene" id="ONIVA10G08130.1">
    <property type="protein sequence ID" value="ONIVA10G08130.1"/>
    <property type="gene ID" value="ONIVA10G08130"/>
</dbReference>
<protein>
    <submittedName>
        <fullName evidence="1">Uncharacterized protein</fullName>
    </submittedName>
</protein>
<organism evidence="1">
    <name type="scientific">Oryza nivara</name>
    <name type="common">Indian wild rice</name>
    <name type="synonym">Oryza sativa f. spontanea</name>
    <dbReference type="NCBI Taxonomy" id="4536"/>
    <lineage>
        <taxon>Eukaryota</taxon>
        <taxon>Viridiplantae</taxon>
        <taxon>Streptophyta</taxon>
        <taxon>Embryophyta</taxon>
        <taxon>Tracheophyta</taxon>
        <taxon>Spermatophyta</taxon>
        <taxon>Magnoliopsida</taxon>
        <taxon>Liliopsida</taxon>
        <taxon>Poales</taxon>
        <taxon>Poaceae</taxon>
        <taxon>BOP clade</taxon>
        <taxon>Oryzoideae</taxon>
        <taxon>Oryzeae</taxon>
        <taxon>Oryzinae</taxon>
        <taxon>Oryza</taxon>
    </lineage>
</organism>
<evidence type="ECO:0000313" key="1">
    <source>
        <dbReference type="EnsemblPlants" id="ONIVA10G08130.1"/>
    </source>
</evidence>
<proteinExistence type="predicted"/>
<name>A0A0E0IRM2_ORYNI</name>
<keyword evidence="2" id="KW-1185">Reference proteome</keyword>
<evidence type="ECO:0000313" key="2">
    <source>
        <dbReference type="Proteomes" id="UP000006591"/>
    </source>
</evidence>